<feature type="transmembrane region" description="Helical" evidence="1">
    <location>
        <begin position="150"/>
        <end position="174"/>
    </location>
</feature>
<keyword evidence="1" id="KW-0812">Transmembrane</keyword>
<accession>A0ABS9Q088</accession>
<sequence>MAGDVETVEHLIRTRLATAVGGLRGSFEAALPTIAFVVVWLVTSDVRTAVIASLVPVAILLLGRLAQRQTPQYVLSSLVATALAAFFALRSGRAEDAFLPGMAVSAAYLAGTLLSILGRVPAVGFLVAIGDPGYREDPLGWRRNAPLVRVSARLTWVLVGLFALRLIVMVPLYLAGQVAALGIAKIALGWPAYLAAIAVMGLILVRGATPVERHELEHEADRQL</sequence>
<dbReference type="InterPro" id="IPR016566">
    <property type="entry name" value="UCP010219"/>
</dbReference>
<evidence type="ECO:0000313" key="2">
    <source>
        <dbReference type="EMBL" id="MCG7321296.1"/>
    </source>
</evidence>
<reference evidence="2 3" key="1">
    <citation type="submission" date="2022-02" db="EMBL/GenBank/DDBJ databases">
        <title>Uncovering new skin microbiome diversity through culturing and metagenomics.</title>
        <authorList>
            <person name="Conlan S."/>
            <person name="Deming C."/>
            <person name="Nisc Comparative Sequencing Program N."/>
            <person name="Segre J.A."/>
        </authorList>
    </citation>
    <scope>NUCLEOTIDE SEQUENCE [LARGE SCALE GENOMIC DNA]</scope>
    <source>
        <strain evidence="2 3">ACRQZ</strain>
    </source>
</reference>
<keyword evidence="3" id="KW-1185">Reference proteome</keyword>
<evidence type="ECO:0000313" key="3">
    <source>
        <dbReference type="Proteomes" id="UP001521931"/>
    </source>
</evidence>
<name>A0ABS9Q088_9MICO</name>
<organism evidence="2 3">
    <name type="scientific">Arsenicicoccus bolidensis</name>
    <dbReference type="NCBI Taxonomy" id="229480"/>
    <lineage>
        <taxon>Bacteria</taxon>
        <taxon>Bacillati</taxon>
        <taxon>Actinomycetota</taxon>
        <taxon>Actinomycetes</taxon>
        <taxon>Micrococcales</taxon>
        <taxon>Intrasporangiaceae</taxon>
        <taxon>Arsenicicoccus</taxon>
    </lineage>
</organism>
<feature type="transmembrane region" description="Helical" evidence="1">
    <location>
        <begin position="21"/>
        <end position="42"/>
    </location>
</feature>
<feature type="transmembrane region" description="Helical" evidence="1">
    <location>
        <begin position="73"/>
        <end position="90"/>
    </location>
</feature>
<evidence type="ECO:0000256" key="1">
    <source>
        <dbReference type="SAM" id="Phobius"/>
    </source>
</evidence>
<feature type="transmembrane region" description="Helical" evidence="1">
    <location>
        <begin position="48"/>
        <end position="66"/>
    </location>
</feature>
<proteinExistence type="predicted"/>
<gene>
    <name evidence="2" type="ORF">MHL29_05200</name>
</gene>
<feature type="transmembrane region" description="Helical" evidence="1">
    <location>
        <begin position="186"/>
        <end position="205"/>
    </location>
</feature>
<keyword evidence="1" id="KW-0472">Membrane</keyword>
<dbReference type="RefSeq" id="WP_239262850.1">
    <property type="nucleotide sequence ID" value="NZ_JAKRCV010000010.1"/>
</dbReference>
<dbReference type="Pfam" id="PF11361">
    <property type="entry name" value="DUF3159"/>
    <property type="match status" value="1"/>
</dbReference>
<comment type="caution">
    <text evidence="2">The sequence shown here is derived from an EMBL/GenBank/DDBJ whole genome shotgun (WGS) entry which is preliminary data.</text>
</comment>
<protein>
    <submittedName>
        <fullName evidence="2">DUF3159 domain-containing protein</fullName>
    </submittedName>
</protein>
<feature type="transmembrane region" description="Helical" evidence="1">
    <location>
        <begin position="102"/>
        <end position="129"/>
    </location>
</feature>
<keyword evidence="1" id="KW-1133">Transmembrane helix</keyword>
<dbReference type="Proteomes" id="UP001521931">
    <property type="component" value="Unassembled WGS sequence"/>
</dbReference>
<dbReference type="EMBL" id="JAKRCV010000010">
    <property type="protein sequence ID" value="MCG7321296.1"/>
    <property type="molecule type" value="Genomic_DNA"/>
</dbReference>